<organism evidence="1 2">
    <name type="scientific">Ruegeria faecimaris</name>
    <dbReference type="NCBI Taxonomy" id="686389"/>
    <lineage>
        <taxon>Bacteria</taxon>
        <taxon>Pseudomonadati</taxon>
        <taxon>Pseudomonadota</taxon>
        <taxon>Alphaproteobacteria</taxon>
        <taxon>Rhodobacterales</taxon>
        <taxon>Roseobacteraceae</taxon>
        <taxon>Ruegeria</taxon>
    </lineage>
</organism>
<gene>
    <name evidence="1" type="ORF">SAMN06265380_10176</name>
</gene>
<name>A0A521AEL0_9RHOB</name>
<sequence length="85" mass="9247">MTNLRLAVAPHDHVRFCDSVVGLAGKIRDLITVPKTIDELQSFLNRSDSGWPGQVDFEKITLAVTLLYAIGAAVPAENDRIVASQ</sequence>
<dbReference type="OrthoDB" id="7064694at2"/>
<dbReference type="AlphaFoldDB" id="A0A521AEL0"/>
<evidence type="ECO:0000313" key="2">
    <source>
        <dbReference type="Proteomes" id="UP000319555"/>
    </source>
</evidence>
<proteinExistence type="predicted"/>
<dbReference type="RefSeq" id="WP_142632910.1">
    <property type="nucleotide sequence ID" value="NZ_FXTE01000001.1"/>
</dbReference>
<dbReference type="Pfam" id="PF20293">
    <property type="entry name" value="MC6"/>
    <property type="match status" value="1"/>
</dbReference>
<dbReference type="EMBL" id="FXTE01000001">
    <property type="protein sequence ID" value="SMO33219.1"/>
    <property type="molecule type" value="Genomic_DNA"/>
</dbReference>
<dbReference type="Proteomes" id="UP000319555">
    <property type="component" value="Unassembled WGS sequence"/>
</dbReference>
<keyword evidence="2" id="KW-1185">Reference proteome</keyword>
<accession>A0A521AEL0</accession>
<dbReference type="InterPro" id="IPR046897">
    <property type="entry name" value="ABC-3C_MC6"/>
</dbReference>
<protein>
    <submittedName>
        <fullName evidence="1">Uncharacterized protein</fullName>
    </submittedName>
</protein>
<reference evidence="1 2" key="1">
    <citation type="submission" date="2017-05" db="EMBL/GenBank/DDBJ databases">
        <authorList>
            <person name="Varghese N."/>
            <person name="Submissions S."/>
        </authorList>
    </citation>
    <scope>NUCLEOTIDE SEQUENCE [LARGE SCALE GENOMIC DNA]</scope>
    <source>
        <strain evidence="1 2">DSM 28009</strain>
    </source>
</reference>
<evidence type="ECO:0000313" key="1">
    <source>
        <dbReference type="EMBL" id="SMO33219.1"/>
    </source>
</evidence>